<dbReference type="EMBL" id="WIQZ01000053">
    <property type="protein sequence ID" value="KAF3130613.1"/>
    <property type="molecule type" value="Genomic_DNA"/>
</dbReference>
<dbReference type="EMBL" id="WIQW01000075">
    <property type="protein sequence ID" value="KAF3087755.1"/>
    <property type="molecule type" value="Genomic_DNA"/>
</dbReference>
<name>A0A7C8NIK9_ORBOL</name>
<evidence type="ECO:0000313" key="5">
    <source>
        <dbReference type="EMBL" id="KAF3130613.1"/>
    </source>
</evidence>
<dbReference type="PANTHER" id="PTHR12215:SF10">
    <property type="entry name" value="L-AMINOADIPATE-SEMIALDEHYDE DEHYDROGENASE-PHOSPHOPANTETHEINYL TRANSFERASE"/>
    <property type="match status" value="1"/>
</dbReference>
<gene>
    <name evidence="4" type="ORF">TWF102_010378</name>
    <name evidence="5" type="ORF">TWF703_008146</name>
</gene>
<sequence length="313" mass="34574">MPLIRWLLNVEPLWNTPEEFNEALNHLPPPTHENVLKYHQPNDRKLALGSQLLQHLIVCRYRHIPFRDIRIVKHFGGIAGGRPVFIGNDDDGVEGLEYNVSHHGSVVGIISRLLPPKDCGNGGGGDEGGGVGVDVLEYERRPHYVEGTLEGVREWAKGFEEAKVFTGREMGVIYAAAAAATGLSREDEEGKKVEGVVKAVHLNWVVKEAYVKAVGTGLVTDLTAVEFGLVGVAGRVEAGERVDDVEVWIGTGEKRRAREWYFEVERVEREGLEGGYCLAVVTRAEGLEEGDKRGGWKWLEYGGDILPFIQAES</sequence>
<dbReference type="GO" id="GO:0000287">
    <property type="term" value="F:magnesium ion binding"/>
    <property type="evidence" value="ECO:0007669"/>
    <property type="project" value="InterPro"/>
</dbReference>
<evidence type="ECO:0000256" key="1">
    <source>
        <dbReference type="ARBA" id="ARBA00013172"/>
    </source>
</evidence>
<evidence type="ECO:0000259" key="3">
    <source>
        <dbReference type="Pfam" id="PF22624"/>
    </source>
</evidence>
<accession>A0A7C8NIK9</accession>
<evidence type="ECO:0000313" key="4">
    <source>
        <dbReference type="EMBL" id="KAF3087755.1"/>
    </source>
</evidence>
<dbReference type="InterPro" id="IPR050559">
    <property type="entry name" value="P-Pant_transferase_sf"/>
</dbReference>
<comment type="caution">
    <text evidence="4">The sequence shown here is derived from an EMBL/GenBank/DDBJ whole genome shotgun (WGS) entry which is preliminary data.</text>
</comment>
<dbReference type="Proteomes" id="UP000480548">
    <property type="component" value="Unassembled WGS sequence"/>
</dbReference>
<dbReference type="Gene3D" id="3.90.470.20">
    <property type="entry name" value="4'-phosphopantetheinyl transferase domain"/>
    <property type="match status" value="2"/>
</dbReference>
<dbReference type="PANTHER" id="PTHR12215">
    <property type="entry name" value="PHOSPHOPANTETHEINE TRANSFERASE"/>
    <property type="match status" value="1"/>
</dbReference>
<dbReference type="EC" id="2.7.8.7" evidence="1"/>
<dbReference type="Proteomes" id="UP000475325">
    <property type="component" value="Unassembled WGS sequence"/>
</dbReference>
<evidence type="ECO:0000313" key="6">
    <source>
        <dbReference type="Proteomes" id="UP000475325"/>
    </source>
</evidence>
<reference evidence="6 7" key="1">
    <citation type="submission" date="2019-06" db="EMBL/GenBank/DDBJ databases">
        <authorList>
            <person name="Palmer J.M."/>
        </authorList>
    </citation>
    <scope>NUCLEOTIDE SEQUENCE [LARGE SCALE GENOMIC DNA]</scope>
    <source>
        <strain evidence="4 6">TWF102</strain>
        <strain evidence="5 7">TWF703</strain>
    </source>
</reference>
<feature type="domain" description="4'-phosphopantetheinyl transferase N-terminal" evidence="3">
    <location>
        <begin position="16"/>
        <end position="111"/>
    </location>
</feature>
<evidence type="ECO:0000313" key="7">
    <source>
        <dbReference type="Proteomes" id="UP000480548"/>
    </source>
</evidence>
<dbReference type="InterPro" id="IPR037143">
    <property type="entry name" value="4-PPantetheinyl_Trfase_dom_sf"/>
</dbReference>
<dbReference type="InterPro" id="IPR055066">
    <property type="entry name" value="AASDHPPT_N"/>
</dbReference>
<dbReference type="GO" id="GO:0005829">
    <property type="term" value="C:cytosol"/>
    <property type="evidence" value="ECO:0007669"/>
    <property type="project" value="TreeGrafter"/>
</dbReference>
<protein>
    <recommendedName>
        <fullName evidence="1">holo-[acyl-carrier-protein] synthase</fullName>
        <ecNumber evidence="1">2.7.8.7</ecNumber>
    </recommendedName>
</protein>
<dbReference type="Pfam" id="PF22624">
    <property type="entry name" value="AASDHPPT_N"/>
    <property type="match status" value="1"/>
</dbReference>
<dbReference type="GO" id="GO:0008897">
    <property type="term" value="F:holo-[acyl-carrier-protein] synthase activity"/>
    <property type="evidence" value="ECO:0007669"/>
    <property type="project" value="UniProtKB-EC"/>
</dbReference>
<organism evidence="4 6">
    <name type="scientific">Orbilia oligospora</name>
    <name type="common">Nematode-trapping fungus</name>
    <name type="synonym">Arthrobotrys oligospora</name>
    <dbReference type="NCBI Taxonomy" id="2813651"/>
    <lineage>
        <taxon>Eukaryota</taxon>
        <taxon>Fungi</taxon>
        <taxon>Dikarya</taxon>
        <taxon>Ascomycota</taxon>
        <taxon>Pezizomycotina</taxon>
        <taxon>Orbiliomycetes</taxon>
        <taxon>Orbiliales</taxon>
        <taxon>Orbiliaceae</taxon>
        <taxon>Orbilia</taxon>
    </lineage>
</organism>
<keyword evidence="2" id="KW-0808">Transferase</keyword>
<proteinExistence type="predicted"/>
<evidence type="ECO:0000256" key="2">
    <source>
        <dbReference type="ARBA" id="ARBA00022679"/>
    </source>
</evidence>
<dbReference type="SUPFAM" id="SSF56214">
    <property type="entry name" value="4'-phosphopantetheinyl transferase"/>
    <property type="match status" value="2"/>
</dbReference>
<dbReference type="GO" id="GO:0019878">
    <property type="term" value="P:lysine biosynthetic process via aminoadipic acid"/>
    <property type="evidence" value="ECO:0007669"/>
    <property type="project" value="TreeGrafter"/>
</dbReference>
<dbReference type="AlphaFoldDB" id="A0A7C8NIK9"/>